<proteinExistence type="predicted"/>
<accession>A0A3P8QIB6</accession>
<keyword evidence="1" id="KW-0175">Coiled coil</keyword>
<feature type="region of interest" description="Disordered" evidence="2">
    <location>
        <begin position="143"/>
        <end position="177"/>
    </location>
</feature>
<feature type="domain" description="A-kinase anchor protein 2 C-terminal" evidence="3">
    <location>
        <begin position="605"/>
        <end position="781"/>
    </location>
</feature>
<evidence type="ECO:0000256" key="2">
    <source>
        <dbReference type="SAM" id="MobiDB-lite"/>
    </source>
</evidence>
<protein>
    <submittedName>
        <fullName evidence="4">Mitotic spindle positioning</fullName>
    </submittedName>
</protein>
<dbReference type="AlphaFoldDB" id="A0A3P8QIB6"/>
<feature type="compositionally biased region" description="Basic and acidic residues" evidence="2">
    <location>
        <begin position="522"/>
        <end position="538"/>
    </location>
</feature>
<dbReference type="Bgee" id="ENSACLG00000019870">
    <property type="expression patterns" value="Expressed in camera-type eye and 7 other cell types or tissues"/>
</dbReference>
<evidence type="ECO:0000313" key="5">
    <source>
        <dbReference type="Proteomes" id="UP000265100"/>
    </source>
</evidence>
<feature type="region of interest" description="Disordered" evidence="2">
    <location>
        <begin position="36"/>
        <end position="78"/>
    </location>
</feature>
<sequence>MAITAGLSPDSAQRHRQVRSTPDLMSCTQRLSAGNHQDVLTFPSSQSSSVHHHLSEPLSPAGSATPPAAMDSTPKNWVLKPLSPTLQPSDLRTIAVPAPGPNDLDTAFRSISVSHSQPCVVVSSQQGDESQDVVVQARQIAVSPDGGNSSDEWQPSSPSSPGSSSGSHCGFYSFVEDPGSPKAEHNEAWMVSPQRQAMLATLKQEKGFKLQTYTSSKKPESLFSEGNGDLQYKVDANNGIRVVGEEEEKELRKEIIRTQAPKKSAGFQDQLSSQEDLSQSTNKLIEGFSLSYKPVSSRPEPPRPAEPGTIDKEQINFNTIRQQFLKLEQDRLKAPSSPLKSPRTHLKSYLWPDLDVTTPKKVETSNNAAQFKAPEEDEAYRQKKVTVFQTEECLSRQSSVFDDLDSGLEELSGEVGGGYVSDDGVFNDNVQQLNRPIKSTSACETPIEREIRLIQEREENLRRSRGLKLSDSWGQMVEIKTKRLQPRPAPIKMKEKTRVSFIVQGEVKNENQNKLDPSQNIEETRSQSEPRNKDRWTEESSQPESETSEVFPSPCCPHRHPEEQKQMSPIPSSLIEIDSGVQDRRRLDQDQVFSFSSTASLALTPQKETALQSWRESLKSTGLQCRGKGAPDFIEKEIEEALRREQELRESREEAKQQLFSPAPLVEQATQKAVSQFYPPIKTEKPASVSSPRPSLRLPSVSFITARPWTSSSPSPSSPSLAVRGLTETLLQNFEEYRAKLKLEESAYAGIQPVDEINNEVVESTRVNRHKNQGALLWEARQFANQENQ</sequence>
<dbReference type="Proteomes" id="UP000265100">
    <property type="component" value="Chromosome 23"/>
</dbReference>
<dbReference type="Ensembl" id="ENSACLT00000030023.2">
    <property type="protein sequence ID" value="ENSACLP00000029335.2"/>
    <property type="gene ID" value="ENSACLG00000019870.2"/>
</dbReference>
<feature type="region of interest" description="Disordered" evidence="2">
    <location>
        <begin position="503"/>
        <end position="568"/>
    </location>
</feature>
<keyword evidence="5" id="KW-1185">Reference proteome</keyword>
<feature type="compositionally biased region" description="Low complexity" evidence="2">
    <location>
        <begin position="539"/>
        <end position="549"/>
    </location>
</feature>
<evidence type="ECO:0000259" key="3">
    <source>
        <dbReference type="Pfam" id="PF15304"/>
    </source>
</evidence>
<reference evidence="4" key="4">
    <citation type="submission" date="2025-09" db="UniProtKB">
        <authorList>
            <consortium name="Ensembl"/>
        </authorList>
    </citation>
    <scope>IDENTIFICATION</scope>
</reference>
<evidence type="ECO:0000313" key="4">
    <source>
        <dbReference type="Ensembl" id="ENSACLP00000029335.2"/>
    </source>
</evidence>
<reference evidence="5" key="2">
    <citation type="submission" date="2023-03" db="EMBL/GenBank/DDBJ databases">
        <authorList>
            <consortium name="Wellcome Sanger Institute Data Sharing"/>
        </authorList>
    </citation>
    <scope>NUCLEOTIDE SEQUENCE [LARGE SCALE GENOMIC DNA]</scope>
</reference>
<dbReference type="PANTHER" id="PTHR18839:SF0">
    <property type="entry name" value="MITOTIC INTERACTOR AND SUBSTRATE OF PLK1 ISOFORM X1-RELATED"/>
    <property type="match status" value="1"/>
</dbReference>
<feature type="region of interest" description="Disordered" evidence="2">
    <location>
        <begin position="292"/>
        <end position="311"/>
    </location>
</feature>
<feature type="region of interest" description="Disordered" evidence="2">
    <location>
        <begin position="1"/>
        <end position="24"/>
    </location>
</feature>
<dbReference type="PANTHER" id="PTHR18839">
    <property type="entry name" value="MITOTIC INTERACTOR AND SUBSTRATE OF PLK1 MISP FAMILY MEMBER"/>
    <property type="match status" value="1"/>
</dbReference>
<feature type="compositionally biased region" description="Low complexity" evidence="2">
    <location>
        <begin position="155"/>
        <end position="167"/>
    </location>
</feature>
<dbReference type="Pfam" id="PF15304">
    <property type="entry name" value="AKAP2_C"/>
    <property type="match status" value="1"/>
</dbReference>
<dbReference type="GeneTree" id="ENSGT00940000167285"/>
<name>A0A3P8QIB6_ASTCA</name>
<organism evidence="4 5">
    <name type="scientific">Astatotilapia calliptera</name>
    <name type="common">Eastern happy</name>
    <name type="synonym">Chromis callipterus</name>
    <dbReference type="NCBI Taxonomy" id="8154"/>
    <lineage>
        <taxon>Eukaryota</taxon>
        <taxon>Metazoa</taxon>
        <taxon>Chordata</taxon>
        <taxon>Craniata</taxon>
        <taxon>Vertebrata</taxon>
        <taxon>Euteleostomi</taxon>
        <taxon>Actinopterygii</taxon>
        <taxon>Neopterygii</taxon>
        <taxon>Teleostei</taxon>
        <taxon>Neoteleostei</taxon>
        <taxon>Acanthomorphata</taxon>
        <taxon>Ovalentaria</taxon>
        <taxon>Cichlomorphae</taxon>
        <taxon>Cichliformes</taxon>
        <taxon>Cichlidae</taxon>
        <taxon>African cichlids</taxon>
        <taxon>Pseudocrenilabrinae</taxon>
        <taxon>Haplochromini</taxon>
        <taxon>Astatotilapia</taxon>
    </lineage>
</organism>
<dbReference type="InterPro" id="IPR029304">
    <property type="entry name" value="AKAP2_C"/>
</dbReference>
<evidence type="ECO:0000256" key="1">
    <source>
        <dbReference type="ARBA" id="ARBA00023054"/>
    </source>
</evidence>
<reference evidence="4 5" key="1">
    <citation type="submission" date="2018-05" db="EMBL/GenBank/DDBJ databases">
        <authorList>
            <person name="Datahose"/>
        </authorList>
    </citation>
    <scope>NUCLEOTIDE SEQUENCE</scope>
</reference>
<dbReference type="InterPro" id="IPR042779">
    <property type="entry name" value="MISP/MISP3-like"/>
</dbReference>
<reference evidence="4" key="3">
    <citation type="submission" date="2025-08" db="UniProtKB">
        <authorList>
            <consortium name="Ensembl"/>
        </authorList>
    </citation>
    <scope>IDENTIFICATION</scope>
</reference>